<dbReference type="KEGG" id="tng:GSTEN00035612G001"/>
<evidence type="ECO:0000313" key="1">
    <source>
        <dbReference type="EMBL" id="CAG13089.1"/>
    </source>
</evidence>
<proteinExistence type="predicted"/>
<gene>
    <name evidence="1" type="ORF">GSTENG00035612001</name>
</gene>
<sequence length="32" mass="3599">MANEPIKDESVLNRYERILLVLEAQPSTLNAA</sequence>
<accession>Q4REU3</accession>
<dbReference type="AlphaFoldDB" id="Q4REU3"/>
<comment type="caution">
    <text evidence="1">The sequence shown here is derived from an EMBL/GenBank/DDBJ whole genome shotgun (WGS) entry which is preliminary data.</text>
</comment>
<organism evidence="1">
    <name type="scientific">Tetraodon nigroviridis</name>
    <name type="common">Spotted green pufferfish</name>
    <name type="synonym">Chelonodon nigroviridis</name>
    <dbReference type="NCBI Taxonomy" id="99883"/>
    <lineage>
        <taxon>Eukaryota</taxon>
        <taxon>Metazoa</taxon>
        <taxon>Chordata</taxon>
        <taxon>Craniata</taxon>
        <taxon>Vertebrata</taxon>
        <taxon>Euteleostomi</taxon>
        <taxon>Actinopterygii</taxon>
        <taxon>Neopterygii</taxon>
        <taxon>Teleostei</taxon>
        <taxon>Neoteleostei</taxon>
        <taxon>Acanthomorphata</taxon>
        <taxon>Eupercaria</taxon>
        <taxon>Tetraodontiformes</taxon>
        <taxon>Tetradontoidea</taxon>
        <taxon>Tetraodontidae</taxon>
        <taxon>Tetraodon</taxon>
    </lineage>
</organism>
<dbReference type="EMBL" id="CAAE01015122">
    <property type="protein sequence ID" value="CAG13089.1"/>
    <property type="molecule type" value="Genomic_DNA"/>
</dbReference>
<reference evidence="1" key="2">
    <citation type="submission" date="2004-02" db="EMBL/GenBank/DDBJ databases">
        <authorList>
            <consortium name="Genoscope"/>
            <consortium name="Whitehead Institute Centre for Genome Research"/>
        </authorList>
    </citation>
    <scope>NUCLEOTIDE SEQUENCE</scope>
</reference>
<reference evidence="1" key="1">
    <citation type="journal article" date="2004" name="Nature">
        <title>Genome duplication in the teleost fish Tetraodon nigroviridis reveals the early vertebrate proto-karyotype.</title>
        <authorList>
            <person name="Jaillon O."/>
            <person name="Aury J.-M."/>
            <person name="Brunet F."/>
            <person name="Petit J.-L."/>
            <person name="Stange-Thomann N."/>
            <person name="Mauceli E."/>
            <person name="Bouneau L."/>
            <person name="Fischer C."/>
            <person name="Ozouf-Costaz C."/>
            <person name="Bernot A."/>
            <person name="Nicaud S."/>
            <person name="Jaffe D."/>
            <person name="Fisher S."/>
            <person name="Lutfalla G."/>
            <person name="Dossat C."/>
            <person name="Segurens B."/>
            <person name="Dasilva C."/>
            <person name="Salanoubat M."/>
            <person name="Levy M."/>
            <person name="Boudet N."/>
            <person name="Castellano S."/>
            <person name="Anthouard V."/>
            <person name="Jubin C."/>
            <person name="Castelli V."/>
            <person name="Katinka M."/>
            <person name="Vacherie B."/>
            <person name="Biemont C."/>
            <person name="Skalli Z."/>
            <person name="Cattolico L."/>
            <person name="Poulain J."/>
            <person name="De Berardinis V."/>
            <person name="Cruaud C."/>
            <person name="Duprat S."/>
            <person name="Brottier P."/>
            <person name="Coutanceau J.-P."/>
            <person name="Gouzy J."/>
            <person name="Parra G."/>
            <person name="Lardier G."/>
            <person name="Chapple C."/>
            <person name="McKernan K.J."/>
            <person name="McEwan P."/>
            <person name="Bosak S."/>
            <person name="Kellis M."/>
            <person name="Volff J.-N."/>
            <person name="Guigo R."/>
            <person name="Zody M.C."/>
            <person name="Mesirov J."/>
            <person name="Lindblad-Toh K."/>
            <person name="Birren B."/>
            <person name="Nusbaum C."/>
            <person name="Kahn D."/>
            <person name="Robinson-Rechavi M."/>
            <person name="Laudet V."/>
            <person name="Schachter V."/>
            <person name="Quetier F."/>
            <person name="Saurin W."/>
            <person name="Scarpelli C."/>
            <person name="Wincker P."/>
            <person name="Lander E.S."/>
            <person name="Weissenbach J."/>
            <person name="Roest Crollius H."/>
        </authorList>
    </citation>
    <scope>NUCLEOTIDE SEQUENCE [LARGE SCALE GENOMIC DNA]</scope>
</reference>
<protein>
    <submittedName>
        <fullName evidence="1">(spotted green pufferfish) hypothetical protein</fullName>
    </submittedName>
</protein>
<name>Q4REU3_TETNG</name>